<keyword evidence="2" id="KW-1185">Reference proteome</keyword>
<evidence type="ECO:0000313" key="2">
    <source>
        <dbReference type="Proteomes" id="UP001480955"/>
    </source>
</evidence>
<organism evidence="1 2">
    <name type="scientific">Methylorubrum podarium</name>
    <dbReference type="NCBI Taxonomy" id="200476"/>
    <lineage>
        <taxon>Bacteria</taxon>
        <taxon>Pseudomonadati</taxon>
        <taxon>Pseudomonadota</taxon>
        <taxon>Alphaproteobacteria</taxon>
        <taxon>Hyphomicrobiales</taxon>
        <taxon>Methylobacteriaceae</taxon>
        <taxon>Methylorubrum</taxon>
    </lineage>
</organism>
<accession>A0ABV1QKT3</accession>
<proteinExistence type="predicted"/>
<evidence type="ECO:0000313" key="1">
    <source>
        <dbReference type="EMBL" id="MER2249984.1"/>
    </source>
</evidence>
<dbReference type="Proteomes" id="UP001480955">
    <property type="component" value="Unassembled WGS sequence"/>
</dbReference>
<dbReference type="RefSeq" id="WP_350393774.1">
    <property type="nucleotide sequence ID" value="NZ_JBELQE010000050.1"/>
</dbReference>
<sequence>MSATLERRAGLLGRLPDDHVGFIIRRHCEAKPWQSRARHL</sequence>
<reference evidence="1 2" key="1">
    <citation type="submission" date="2024-06" db="EMBL/GenBank/DDBJ databases">
        <authorList>
            <person name="Campbell A.G."/>
        </authorList>
    </citation>
    <scope>NUCLEOTIDE SEQUENCE [LARGE SCALE GENOMIC DNA]</scope>
    <source>
        <strain evidence="1 2">EM12</strain>
    </source>
</reference>
<gene>
    <name evidence="1" type="ORF">ABS772_08665</name>
</gene>
<protein>
    <submittedName>
        <fullName evidence="1">Uncharacterized protein</fullName>
    </submittedName>
</protein>
<comment type="caution">
    <text evidence="1">The sequence shown here is derived from an EMBL/GenBank/DDBJ whole genome shotgun (WGS) entry which is preliminary data.</text>
</comment>
<dbReference type="EMBL" id="JBELQE010000050">
    <property type="protein sequence ID" value="MER2249984.1"/>
    <property type="molecule type" value="Genomic_DNA"/>
</dbReference>
<name>A0ABV1QKT3_9HYPH</name>